<feature type="transmembrane region" description="Helical" evidence="10">
    <location>
        <begin position="383"/>
        <end position="405"/>
    </location>
</feature>
<feature type="transmembrane region" description="Helical" evidence="10">
    <location>
        <begin position="145"/>
        <end position="171"/>
    </location>
</feature>
<evidence type="ECO:0000256" key="7">
    <source>
        <dbReference type="ARBA" id="ARBA00023136"/>
    </source>
</evidence>
<evidence type="ECO:0000313" key="13">
    <source>
        <dbReference type="RefSeq" id="XP_027201719.1"/>
    </source>
</evidence>
<dbReference type="PANTHER" id="PTHR43184">
    <property type="entry name" value="MAJOR FACILITATOR SUPERFAMILY TRANSPORTER 16, ISOFORM B"/>
    <property type="match status" value="1"/>
</dbReference>
<evidence type="ECO:0000313" key="12">
    <source>
        <dbReference type="Proteomes" id="UP000515146"/>
    </source>
</evidence>
<keyword evidence="12" id="KW-1185">Reference proteome</keyword>
<keyword evidence="3" id="KW-0813">Transport</keyword>
<sequence length="479" mass="53354">MNILKSRNKWRINEKLVSKIIIDNNGDPKRRLFQHRLLILIITFIIYSTYHISRKSMSVVKSKLFIDVNSTENWSPFEGQYGKSMLSMMDALYWGNYAVFMFFTGYFAERSDLRYFISGSLILCGIMCIILGLSHQLKIHSETFFIIMECLNGIVQTTGWPTVVAIVGVWFGNRKKGLILGIWNLHTSFGNILGLVIAGAFVDIDWGFSFIIPGLICIVVAILSFLFLIPHPNDIGIDVESIDNEQTTTTTLIESQSSLNHLDKNNNNNNPNDNEKAISFWKALLIPGVIEFAFCLAFTKSVSYIFLNWLPKFLEENDHLSSSSSAYQSIMFDIGGMIGSIIVGLLADRTNSSGIICILFLMLAIPSLFVFEKYSAISKAMNFLLQFIAGFFINGPYALITTAVSANLACKVPSKSAMATVSAIIDGTGSIGAAIGPAITGPLADKFGWNSIFNLSMFMDFFAILCLLRIGYQEIRVFI</sequence>
<keyword evidence="5 10" id="KW-0812">Transmembrane</keyword>
<dbReference type="Gene3D" id="1.20.1250.20">
    <property type="entry name" value="MFS general substrate transporter like domains"/>
    <property type="match status" value="2"/>
</dbReference>
<dbReference type="Proteomes" id="UP000515146">
    <property type="component" value="Unplaced"/>
</dbReference>
<protein>
    <recommendedName>
        <fullName evidence="8">Sugar phosphate exchanger 3</fullName>
    </recommendedName>
    <alternativeName>
        <fullName evidence="9">Solute carrier family 37 member 3</fullName>
    </alternativeName>
</protein>
<gene>
    <name evidence="13" type="primary">LOC113795711</name>
</gene>
<proteinExistence type="inferred from homology"/>
<dbReference type="InterPro" id="IPR020846">
    <property type="entry name" value="MFS_dom"/>
</dbReference>
<evidence type="ECO:0000256" key="1">
    <source>
        <dbReference type="ARBA" id="ARBA00004141"/>
    </source>
</evidence>
<dbReference type="InterPro" id="IPR036259">
    <property type="entry name" value="MFS_trans_sf"/>
</dbReference>
<evidence type="ECO:0000256" key="9">
    <source>
        <dbReference type="ARBA" id="ARBA00042039"/>
    </source>
</evidence>
<dbReference type="OMA" id="AMPYLID"/>
<dbReference type="Pfam" id="PF07690">
    <property type="entry name" value="MFS_1"/>
    <property type="match status" value="1"/>
</dbReference>
<feature type="transmembrane region" description="Helical" evidence="10">
    <location>
        <begin position="37"/>
        <end position="53"/>
    </location>
</feature>
<dbReference type="InterPro" id="IPR000849">
    <property type="entry name" value="Sugar_P_transporter"/>
</dbReference>
<comment type="subcellular location">
    <subcellularLocation>
        <location evidence="1">Membrane</location>
        <topology evidence="1">Multi-pass membrane protein</topology>
    </subcellularLocation>
</comment>
<keyword evidence="4" id="KW-0762">Sugar transport</keyword>
<feature type="transmembrane region" description="Helical" evidence="10">
    <location>
        <begin position="451"/>
        <end position="472"/>
    </location>
</feature>
<dbReference type="InParanoid" id="A0A6P6YAU3"/>
<evidence type="ECO:0000256" key="10">
    <source>
        <dbReference type="SAM" id="Phobius"/>
    </source>
</evidence>
<evidence type="ECO:0000256" key="3">
    <source>
        <dbReference type="ARBA" id="ARBA00022448"/>
    </source>
</evidence>
<dbReference type="SUPFAM" id="SSF103473">
    <property type="entry name" value="MFS general substrate transporter"/>
    <property type="match status" value="1"/>
</dbReference>
<evidence type="ECO:0000256" key="5">
    <source>
        <dbReference type="ARBA" id="ARBA00022692"/>
    </source>
</evidence>
<keyword evidence="7 10" id="KW-0472">Membrane</keyword>
<reference evidence="13" key="1">
    <citation type="submission" date="2025-08" db="UniProtKB">
        <authorList>
            <consortium name="RefSeq"/>
        </authorList>
    </citation>
    <scope>IDENTIFICATION</scope>
    <source>
        <strain evidence="13">Airmid</strain>
    </source>
</reference>
<feature type="transmembrane region" description="Helical" evidence="10">
    <location>
        <begin position="417"/>
        <end position="439"/>
    </location>
</feature>
<dbReference type="RefSeq" id="XP_027201719.1">
    <property type="nucleotide sequence ID" value="XM_027345918.1"/>
</dbReference>
<feature type="transmembrane region" description="Helical" evidence="10">
    <location>
        <begin position="326"/>
        <end position="347"/>
    </location>
</feature>
<feature type="transmembrane region" description="Helical" evidence="10">
    <location>
        <begin position="178"/>
        <end position="202"/>
    </location>
</feature>
<feature type="domain" description="Major facilitator superfamily (MFS) profile" evidence="11">
    <location>
        <begin position="39"/>
        <end position="479"/>
    </location>
</feature>
<evidence type="ECO:0000256" key="4">
    <source>
        <dbReference type="ARBA" id="ARBA00022597"/>
    </source>
</evidence>
<feature type="transmembrane region" description="Helical" evidence="10">
    <location>
        <begin position="208"/>
        <end position="229"/>
    </location>
</feature>
<feature type="transmembrane region" description="Helical" evidence="10">
    <location>
        <begin position="115"/>
        <end position="133"/>
    </location>
</feature>
<dbReference type="GO" id="GO:0016020">
    <property type="term" value="C:membrane"/>
    <property type="evidence" value="ECO:0007669"/>
    <property type="project" value="UniProtKB-SubCell"/>
</dbReference>
<evidence type="ECO:0000256" key="6">
    <source>
        <dbReference type="ARBA" id="ARBA00022989"/>
    </source>
</evidence>
<dbReference type="KEGG" id="dpte:113795711"/>
<dbReference type="InterPro" id="IPR011701">
    <property type="entry name" value="MFS"/>
</dbReference>
<evidence type="ECO:0000256" key="2">
    <source>
        <dbReference type="ARBA" id="ARBA00009598"/>
    </source>
</evidence>
<feature type="transmembrane region" description="Helical" evidence="10">
    <location>
        <begin position="354"/>
        <end position="371"/>
    </location>
</feature>
<feature type="transmembrane region" description="Helical" evidence="10">
    <location>
        <begin position="91"/>
        <end position="108"/>
    </location>
</feature>
<keyword evidence="6 10" id="KW-1133">Transmembrane helix</keyword>
<dbReference type="PANTHER" id="PTHR43184:SF12">
    <property type="entry name" value="SUGAR PHOSPHATE EXCHANGER 3"/>
    <property type="match status" value="1"/>
</dbReference>
<accession>A0A6P6YAU3</accession>
<comment type="similarity">
    <text evidence="2">Belongs to the major facilitator superfamily. Organophosphate:Pi antiporter (OPA) (TC 2.A.1.4) family.</text>
</comment>
<dbReference type="PROSITE" id="PS50850">
    <property type="entry name" value="MFS"/>
    <property type="match status" value="1"/>
</dbReference>
<dbReference type="GO" id="GO:0022857">
    <property type="term" value="F:transmembrane transporter activity"/>
    <property type="evidence" value="ECO:0007669"/>
    <property type="project" value="InterPro"/>
</dbReference>
<name>A0A6P6YAU3_DERPT</name>
<dbReference type="PIRSF" id="PIRSF002808">
    <property type="entry name" value="Hexose_phosphate_transp"/>
    <property type="match status" value="1"/>
</dbReference>
<evidence type="ECO:0000259" key="11">
    <source>
        <dbReference type="PROSITE" id="PS50850"/>
    </source>
</evidence>
<feature type="transmembrane region" description="Helical" evidence="10">
    <location>
        <begin position="284"/>
        <end position="306"/>
    </location>
</feature>
<evidence type="ECO:0000256" key="8">
    <source>
        <dbReference type="ARBA" id="ARBA00041091"/>
    </source>
</evidence>
<dbReference type="OrthoDB" id="3639251at2759"/>
<dbReference type="AlphaFoldDB" id="A0A6P6YAU3"/>
<organism evidence="12 13">
    <name type="scientific">Dermatophagoides pteronyssinus</name>
    <name type="common">European house dust mite</name>
    <dbReference type="NCBI Taxonomy" id="6956"/>
    <lineage>
        <taxon>Eukaryota</taxon>
        <taxon>Metazoa</taxon>
        <taxon>Ecdysozoa</taxon>
        <taxon>Arthropoda</taxon>
        <taxon>Chelicerata</taxon>
        <taxon>Arachnida</taxon>
        <taxon>Acari</taxon>
        <taxon>Acariformes</taxon>
        <taxon>Sarcoptiformes</taxon>
        <taxon>Astigmata</taxon>
        <taxon>Psoroptidia</taxon>
        <taxon>Analgoidea</taxon>
        <taxon>Pyroglyphidae</taxon>
        <taxon>Dermatophagoidinae</taxon>
        <taxon>Dermatophagoides</taxon>
    </lineage>
</organism>